<name>A0ABU6VD75_9FABA</name>
<reference evidence="2 3" key="1">
    <citation type="journal article" date="2023" name="Plants (Basel)">
        <title>Bridging the Gap: Combining Genomics and Transcriptomics Approaches to Understand Stylosanthes scabra, an Orphan Legume from the Brazilian Caatinga.</title>
        <authorList>
            <person name="Ferreira-Neto J.R.C."/>
            <person name="da Silva M.D."/>
            <person name="Binneck E."/>
            <person name="de Melo N.F."/>
            <person name="da Silva R.H."/>
            <person name="de Melo A.L.T.M."/>
            <person name="Pandolfi V."/>
            <person name="Bustamante F.O."/>
            <person name="Brasileiro-Vidal A.C."/>
            <person name="Benko-Iseppon A.M."/>
        </authorList>
    </citation>
    <scope>NUCLEOTIDE SEQUENCE [LARGE SCALE GENOMIC DNA]</scope>
    <source>
        <tissue evidence="2">Leaves</tissue>
    </source>
</reference>
<proteinExistence type="predicted"/>
<evidence type="ECO:0000313" key="3">
    <source>
        <dbReference type="Proteomes" id="UP001341840"/>
    </source>
</evidence>
<gene>
    <name evidence="2" type="ORF">PIB30_039159</name>
</gene>
<dbReference type="Proteomes" id="UP001341840">
    <property type="component" value="Unassembled WGS sequence"/>
</dbReference>
<protein>
    <submittedName>
        <fullName evidence="2">Uncharacterized protein</fullName>
    </submittedName>
</protein>
<keyword evidence="3" id="KW-1185">Reference proteome</keyword>
<feature type="region of interest" description="Disordered" evidence="1">
    <location>
        <begin position="1"/>
        <end position="25"/>
    </location>
</feature>
<evidence type="ECO:0000313" key="2">
    <source>
        <dbReference type="EMBL" id="MED6171261.1"/>
    </source>
</evidence>
<dbReference type="EMBL" id="JASCZI010151240">
    <property type="protein sequence ID" value="MED6171261.1"/>
    <property type="molecule type" value="Genomic_DNA"/>
</dbReference>
<sequence length="75" mass="7955">MDVEDRNSHGGESWGATIGSDGSSVGGTLKKMKKKFVAPICSCGDYAILFQSTTSTNPNRFFFGEEVVTANTLCG</sequence>
<comment type="caution">
    <text evidence="2">The sequence shown here is derived from an EMBL/GenBank/DDBJ whole genome shotgun (WGS) entry which is preliminary data.</text>
</comment>
<evidence type="ECO:0000256" key="1">
    <source>
        <dbReference type="SAM" id="MobiDB-lite"/>
    </source>
</evidence>
<organism evidence="2 3">
    <name type="scientific">Stylosanthes scabra</name>
    <dbReference type="NCBI Taxonomy" id="79078"/>
    <lineage>
        <taxon>Eukaryota</taxon>
        <taxon>Viridiplantae</taxon>
        <taxon>Streptophyta</taxon>
        <taxon>Embryophyta</taxon>
        <taxon>Tracheophyta</taxon>
        <taxon>Spermatophyta</taxon>
        <taxon>Magnoliopsida</taxon>
        <taxon>eudicotyledons</taxon>
        <taxon>Gunneridae</taxon>
        <taxon>Pentapetalae</taxon>
        <taxon>rosids</taxon>
        <taxon>fabids</taxon>
        <taxon>Fabales</taxon>
        <taxon>Fabaceae</taxon>
        <taxon>Papilionoideae</taxon>
        <taxon>50 kb inversion clade</taxon>
        <taxon>dalbergioids sensu lato</taxon>
        <taxon>Dalbergieae</taxon>
        <taxon>Pterocarpus clade</taxon>
        <taxon>Stylosanthes</taxon>
    </lineage>
</organism>
<accession>A0ABU6VD75</accession>